<organism evidence="2 3">
    <name type="scientific">Paenibacillus vandeheii</name>
    <dbReference type="NCBI Taxonomy" id="3035917"/>
    <lineage>
        <taxon>Bacteria</taxon>
        <taxon>Bacillati</taxon>
        <taxon>Bacillota</taxon>
        <taxon>Bacilli</taxon>
        <taxon>Bacillales</taxon>
        <taxon>Paenibacillaceae</taxon>
        <taxon>Paenibacillus</taxon>
    </lineage>
</organism>
<keyword evidence="3" id="KW-1185">Reference proteome</keyword>
<proteinExistence type="predicted"/>
<name>A0ABT8JII3_9BACL</name>
<accession>A0ABT8JII3</accession>
<dbReference type="PANTHER" id="PTHR43308">
    <property type="entry name" value="OUTER MEMBRANE PROTEIN ALPHA-RELATED"/>
    <property type="match status" value="1"/>
</dbReference>
<dbReference type="Proteomes" id="UP001174205">
    <property type="component" value="Unassembled WGS sequence"/>
</dbReference>
<gene>
    <name evidence="2" type="ORF">P5G61_27290</name>
</gene>
<dbReference type="Pfam" id="PF00395">
    <property type="entry name" value="SLH"/>
    <property type="match status" value="2"/>
</dbReference>
<feature type="domain" description="SLH" evidence="1">
    <location>
        <begin position="1"/>
        <end position="63"/>
    </location>
</feature>
<dbReference type="EMBL" id="JAROCD010000017">
    <property type="protein sequence ID" value="MDN4604961.1"/>
    <property type="molecule type" value="Genomic_DNA"/>
</dbReference>
<evidence type="ECO:0000313" key="3">
    <source>
        <dbReference type="Proteomes" id="UP001174205"/>
    </source>
</evidence>
<comment type="caution">
    <text evidence="2">The sequence shown here is derived from an EMBL/GenBank/DDBJ whole genome shotgun (WGS) entry which is preliminary data.</text>
</comment>
<evidence type="ECO:0000313" key="2">
    <source>
        <dbReference type="EMBL" id="MDN4604961.1"/>
    </source>
</evidence>
<reference evidence="2" key="1">
    <citation type="submission" date="2023-03" db="EMBL/GenBank/DDBJ databases">
        <title>MT1 and MT2 Draft Genomes of Novel Species.</title>
        <authorList>
            <person name="Venkateswaran K."/>
        </authorList>
    </citation>
    <scope>NUCLEOTIDE SEQUENCE</scope>
    <source>
        <strain evidence="2">F6_3S_P_1C</strain>
    </source>
</reference>
<dbReference type="InterPro" id="IPR001119">
    <property type="entry name" value="SLH_dom"/>
</dbReference>
<feature type="domain" description="SLH" evidence="1">
    <location>
        <begin position="71"/>
        <end position="130"/>
    </location>
</feature>
<evidence type="ECO:0000259" key="1">
    <source>
        <dbReference type="PROSITE" id="PS51272"/>
    </source>
</evidence>
<sequence>MAPFADVDASNWYNPAVLTAYEYKLIEGFEDGTFRPEEKITREQAMVILSNAMTITGLQEKLAIKDSNELLKPYTDASHVSEWAKAAVAASLEAGVVSGRGADELAPKANITRAEVAAIVQRILKASDWI</sequence>
<dbReference type="RefSeq" id="WP_301249476.1">
    <property type="nucleotide sequence ID" value="NZ_JAROCD010000017.1"/>
</dbReference>
<dbReference type="InterPro" id="IPR051465">
    <property type="entry name" value="Cell_Envelope_Struct_Comp"/>
</dbReference>
<dbReference type="PANTHER" id="PTHR43308:SF5">
    <property type="entry name" value="S-LAYER PROTEIN _ PEPTIDOGLYCAN ENDO-BETA-N-ACETYLGLUCOSAMINIDASE"/>
    <property type="match status" value="1"/>
</dbReference>
<dbReference type="PROSITE" id="PS51272">
    <property type="entry name" value="SLH"/>
    <property type="match status" value="2"/>
</dbReference>
<protein>
    <submittedName>
        <fullName evidence="2">S-layer homology domain-containing protein</fullName>
    </submittedName>
</protein>